<name>A6ZLN8_YEAS7</name>
<dbReference type="AlphaFoldDB" id="A6ZLN8"/>
<protein>
    <submittedName>
        <fullName evidence="1">Conserved protein</fullName>
    </submittedName>
</protein>
<gene>
    <name evidence="1" type="ORF">SCY_0508</name>
</gene>
<proteinExistence type="predicted"/>
<dbReference type="HOGENOM" id="CLU_2706255_0_0_1"/>
<comment type="caution">
    <text evidence="1">The sequence shown here is derived from an EMBL/GenBank/DDBJ whole genome shotgun (WGS) entry which is preliminary data.</text>
</comment>
<dbReference type="OrthoDB" id="10344809at2759"/>
<reference evidence="1 2" key="1">
    <citation type="journal article" date="2007" name="Proc. Natl. Acad. Sci. U.S.A.">
        <title>Genome sequencing and comparative analysis of Saccharomyces cerevisiae strain YJM789.</title>
        <authorList>
            <person name="Wei W."/>
            <person name="McCusker J.H."/>
            <person name="Hyman R.W."/>
            <person name="Jones T."/>
            <person name="Ning Y."/>
            <person name="Cao Z."/>
            <person name="Gu Z."/>
            <person name="Bruno D."/>
            <person name="Miranda M."/>
            <person name="Nguyen M."/>
            <person name="Wilhelmy J."/>
            <person name="Komp C."/>
            <person name="Tamse R."/>
            <person name="Wang X."/>
            <person name="Jia P."/>
            <person name="Luedi P."/>
            <person name="Oefner P.J."/>
            <person name="David L."/>
            <person name="Dietrich F.S."/>
            <person name="Li Y."/>
            <person name="Davis R.W."/>
            <person name="Steinmetz L.M."/>
        </authorList>
    </citation>
    <scope>NUCLEOTIDE SEQUENCE [LARGE SCALE GENOMIC DNA]</scope>
    <source>
        <strain evidence="1 2">YJM789</strain>
    </source>
</reference>
<dbReference type="EMBL" id="AAFW02000011">
    <property type="protein sequence ID" value="EDN64907.1"/>
    <property type="molecule type" value="Genomic_DNA"/>
</dbReference>
<dbReference type="Proteomes" id="UP000007060">
    <property type="component" value="Unassembled WGS sequence"/>
</dbReference>
<organism evidence="1 2">
    <name type="scientific">Saccharomyces cerevisiae (strain YJM789)</name>
    <name type="common">Baker's yeast</name>
    <dbReference type="NCBI Taxonomy" id="307796"/>
    <lineage>
        <taxon>Eukaryota</taxon>
        <taxon>Fungi</taxon>
        <taxon>Dikarya</taxon>
        <taxon>Ascomycota</taxon>
        <taxon>Saccharomycotina</taxon>
        <taxon>Saccharomycetes</taxon>
        <taxon>Saccharomycetales</taxon>
        <taxon>Saccharomycetaceae</taxon>
        <taxon>Saccharomyces</taxon>
    </lineage>
</organism>
<evidence type="ECO:0000313" key="1">
    <source>
        <dbReference type="EMBL" id="EDN64907.1"/>
    </source>
</evidence>
<accession>A6ZLN8</accession>
<sequence>MELFIPCPERLKKMMLKEELRKELLILRCLYHPTIQIMLPTLGTLGTKKRKEKYALSLFEPILNCVGSAKTSG</sequence>
<evidence type="ECO:0000313" key="2">
    <source>
        <dbReference type="Proteomes" id="UP000007060"/>
    </source>
</evidence>